<keyword evidence="2" id="KW-1185">Reference proteome</keyword>
<evidence type="ECO:0000313" key="1">
    <source>
        <dbReference type="EMBL" id="KAF2260822.1"/>
    </source>
</evidence>
<proteinExistence type="predicted"/>
<dbReference type="AlphaFoldDB" id="A0A9P4K3V9"/>
<sequence>MHVHGIPQRLQAVHQPLSRIRNNRQISNRTVPCLARIFTNPHPFQRTCYTEDAGTGGFATTYIRILDRGLTSQINSKESRSPTRSTVVTKRRTTSTISIPHINTTTHKTRNPRVEKTQITSHHTQYFIKYSNSHPSSYSINHPCSHDYPHTPFHFNEGKKEKPPIPSQPILYKPRCLEHATLRFFPNPPQKKSRTHVNVNVDVDK</sequence>
<dbReference type="EMBL" id="ML986671">
    <property type="protein sequence ID" value="KAF2260822.1"/>
    <property type="molecule type" value="Genomic_DNA"/>
</dbReference>
<evidence type="ECO:0000313" key="2">
    <source>
        <dbReference type="Proteomes" id="UP000800093"/>
    </source>
</evidence>
<accession>A0A9P4K3V9</accession>
<name>A0A9P4K3V9_9PLEO</name>
<organism evidence="1 2">
    <name type="scientific">Lojkania enalia</name>
    <dbReference type="NCBI Taxonomy" id="147567"/>
    <lineage>
        <taxon>Eukaryota</taxon>
        <taxon>Fungi</taxon>
        <taxon>Dikarya</taxon>
        <taxon>Ascomycota</taxon>
        <taxon>Pezizomycotina</taxon>
        <taxon>Dothideomycetes</taxon>
        <taxon>Pleosporomycetidae</taxon>
        <taxon>Pleosporales</taxon>
        <taxon>Pleosporales incertae sedis</taxon>
        <taxon>Lojkania</taxon>
    </lineage>
</organism>
<comment type="caution">
    <text evidence="1">The sequence shown here is derived from an EMBL/GenBank/DDBJ whole genome shotgun (WGS) entry which is preliminary data.</text>
</comment>
<gene>
    <name evidence="1" type="ORF">CC78DRAFT_384546</name>
</gene>
<dbReference type="Proteomes" id="UP000800093">
    <property type="component" value="Unassembled WGS sequence"/>
</dbReference>
<reference evidence="2" key="1">
    <citation type="journal article" date="2020" name="Stud. Mycol.">
        <title>101 Dothideomycetes genomes: A test case for predicting lifestyles and emergence of pathogens.</title>
        <authorList>
            <person name="Haridas S."/>
            <person name="Albert R."/>
            <person name="Binder M."/>
            <person name="Bloem J."/>
            <person name="LaButti K."/>
            <person name="Salamov A."/>
            <person name="Andreopoulos B."/>
            <person name="Baker S."/>
            <person name="Barry K."/>
            <person name="Bills G."/>
            <person name="Bluhm B."/>
            <person name="Cannon C."/>
            <person name="Castanera R."/>
            <person name="Culley D."/>
            <person name="Daum C."/>
            <person name="Ezra D."/>
            <person name="Gonzalez J."/>
            <person name="Henrissat B."/>
            <person name="Kuo A."/>
            <person name="Liang C."/>
            <person name="Lipzen A."/>
            <person name="Lutzoni F."/>
            <person name="Magnuson J."/>
            <person name="Mondo S."/>
            <person name="Nolan M."/>
            <person name="Ohm R."/>
            <person name="Pangilinan J."/>
            <person name="Park H.-J."/>
            <person name="Ramirez L."/>
            <person name="Alfaro M."/>
            <person name="Sun H."/>
            <person name="Tritt A."/>
            <person name="Yoshinaga Y."/>
            <person name="Zwiers L.-H."/>
            <person name="Turgeon B."/>
            <person name="Goodwin S."/>
            <person name="Spatafora J."/>
            <person name="Crous P."/>
            <person name="Grigoriev I."/>
        </authorList>
    </citation>
    <scope>NUCLEOTIDE SEQUENCE [LARGE SCALE GENOMIC DNA]</scope>
    <source>
        <strain evidence="2">CBS 304.66</strain>
    </source>
</reference>
<protein>
    <submittedName>
        <fullName evidence="1">Uncharacterized protein</fullName>
    </submittedName>
</protein>